<dbReference type="InterPro" id="IPR052345">
    <property type="entry name" value="Rad_response_metalloprotease"/>
</dbReference>
<evidence type="ECO:0000313" key="3">
    <source>
        <dbReference type="Proteomes" id="UP000018731"/>
    </source>
</evidence>
<reference evidence="2 3" key="1">
    <citation type="journal article" date="2014" name="Genome Announc.">
        <title>Draft genome sequences of six enterohepatic helicobacter species isolated from humans and one from rhesus macaques.</title>
        <authorList>
            <person name="Shen Z."/>
            <person name="Sheh A."/>
            <person name="Young S.K."/>
            <person name="Abouelliel A."/>
            <person name="Ward D.V."/>
            <person name="Earl A.M."/>
            <person name="Fox J.G."/>
        </authorList>
    </citation>
    <scope>NUCLEOTIDE SEQUENCE [LARGE SCALE GENOMIC DNA]</scope>
    <source>
        <strain evidence="2 3">MIT 99-5501</strain>
    </source>
</reference>
<sequence>MTPSASVITQALERNNLSLEHIANSVFGSGARDFIAFVKNPNNSTLNIKYRDLSKIASKLQIPFGYLFLEKLPQENIKIPELRRKNLNLPISNTLKESVKNSEYKQLWYRDYLISVGEKENFTQKYNNKNDIVESIKRLVSFESLPKDPYKAMQKLIDRLQNNNFLIFIASSIDRKKGTKIEIEDCRGYCLYDSYTPVIFLNNADSYRGKIFTILHELAHILCGENGITTNDNQHSKIEKFCNEIASEILIPKKFILEKWDKNLKINENAEFIEKECLASKEAIATKAINLKIISKKDYDKYREYLTNLPKKKFFARNDKHKTPRRIIKENSANFTRAIVTQTLNNNLDFNTAMDYLGIKEMKHFDNIRKELKI</sequence>
<dbReference type="PANTHER" id="PTHR43236">
    <property type="entry name" value="ANTITOXIN HIGA1"/>
    <property type="match status" value="1"/>
</dbReference>
<dbReference type="Proteomes" id="UP000018731">
    <property type="component" value="Unassembled WGS sequence"/>
</dbReference>
<dbReference type="AlphaFoldDB" id="V8C7F5"/>
<dbReference type="HOGENOM" id="CLU_057454_1_0_7"/>
<gene>
    <name evidence="2" type="ORF">HMPREF2086_01113</name>
</gene>
<comment type="caution">
    <text evidence="2">The sequence shown here is derived from an EMBL/GenBank/DDBJ whole genome shotgun (WGS) entry which is preliminary data.</text>
</comment>
<dbReference type="PANTHER" id="PTHR43236:SF2">
    <property type="entry name" value="BLL0069 PROTEIN"/>
    <property type="match status" value="1"/>
</dbReference>
<evidence type="ECO:0000313" key="2">
    <source>
        <dbReference type="EMBL" id="ETD23314.1"/>
    </source>
</evidence>
<dbReference type="EMBL" id="AZJI01000005">
    <property type="protein sequence ID" value="ETD23314.1"/>
    <property type="molecule type" value="Genomic_DNA"/>
</dbReference>
<dbReference type="RefSeq" id="WP_023927839.1">
    <property type="nucleotide sequence ID" value="NZ_KI669454.1"/>
</dbReference>
<proteinExistence type="predicted"/>
<evidence type="ECO:0000259" key="1">
    <source>
        <dbReference type="Pfam" id="PF06114"/>
    </source>
</evidence>
<dbReference type="InterPro" id="IPR010359">
    <property type="entry name" value="IrrE_HExxH"/>
</dbReference>
<dbReference type="STRING" id="1357400.HMPREF2086_01113"/>
<dbReference type="Pfam" id="PF06114">
    <property type="entry name" value="Peptidase_M78"/>
    <property type="match status" value="1"/>
</dbReference>
<dbReference type="Gene3D" id="1.10.10.2910">
    <property type="match status" value="1"/>
</dbReference>
<protein>
    <recommendedName>
        <fullName evidence="1">IrrE N-terminal-like domain-containing protein</fullName>
    </recommendedName>
</protein>
<name>V8C7F5_9HELI</name>
<feature type="domain" description="IrrE N-terminal-like" evidence="1">
    <location>
        <begin position="192"/>
        <end position="285"/>
    </location>
</feature>
<dbReference type="OrthoDB" id="9796786at2"/>
<dbReference type="PATRIC" id="fig|1357400.3.peg.1511"/>
<keyword evidence="3" id="KW-1185">Reference proteome</keyword>
<organism evidence="2 3">
    <name type="scientific">Helicobacter macacae MIT 99-5501</name>
    <dbReference type="NCBI Taxonomy" id="1357400"/>
    <lineage>
        <taxon>Bacteria</taxon>
        <taxon>Pseudomonadati</taxon>
        <taxon>Campylobacterota</taxon>
        <taxon>Epsilonproteobacteria</taxon>
        <taxon>Campylobacterales</taxon>
        <taxon>Helicobacteraceae</taxon>
        <taxon>Helicobacter</taxon>
    </lineage>
</organism>
<dbReference type="eggNOG" id="COG2856">
    <property type="taxonomic scope" value="Bacteria"/>
</dbReference>
<accession>V8C7F5</accession>